<feature type="region of interest" description="Disordered" evidence="14">
    <location>
        <begin position="1870"/>
        <end position="1916"/>
    </location>
</feature>
<dbReference type="Proteomes" id="UP000835206">
    <property type="component" value="Chromosome 12"/>
</dbReference>
<keyword evidence="8 13" id="KW-0560">Oxidoreductase</keyword>
<comment type="function">
    <text evidence="13">Dioxygenase that catalyzes the conversion of the modified genomic base 5-methylcytosine (5mC) into 5-hydroxymethylcytosine (5hmC) and plays a key role in epigenetic chromatin reprogramming during embryonic development.</text>
</comment>
<feature type="compositionally biased region" description="Low complexity" evidence="14">
    <location>
        <begin position="725"/>
        <end position="747"/>
    </location>
</feature>
<feature type="region of interest" description="Disordered" evidence="14">
    <location>
        <begin position="247"/>
        <end position="329"/>
    </location>
</feature>
<feature type="region of interest" description="Disordered" evidence="14">
    <location>
        <begin position="1277"/>
        <end position="1400"/>
    </location>
</feature>
<dbReference type="RefSeq" id="XP_012169994.1">
    <property type="nucleotide sequence ID" value="XM_012314604.3"/>
</dbReference>
<dbReference type="InterPro" id="IPR002857">
    <property type="entry name" value="Znf_CXXC"/>
</dbReference>
<feature type="region of interest" description="Disordered" evidence="14">
    <location>
        <begin position="1124"/>
        <end position="1178"/>
    </location>
</feature>
<feature type="compositionally biased region" description="Polar residues" evidence="14">
    <location>
        <begin position="1043"/>
        <end position="1073"/>
    </location>
</feature>
<feature type="compositionally biased region" description="Polar residues" evidence="14">
    <location>
        <begin position="707"/>
        <end position="716"/>
    </location>
</feature>
<dbReference type="CDD" id="cd18892">
    <property type="entry name" value="TET"/>
    <property type="match status" value="1"/>
</dbReference>
<feature type="compositionally biased region" description="Basic and acidic residues" evidence="14">
    <location>
        <begin position="1302"/>
        <end position="1325"/>
    </location>
</feature>
<evidence type="ECO:0000256" key="5">
    <source>
        <dbReference type="ARBA" id="ARBA00022771"/>
    </source>
</evidence>
<dbReference type="GeneID" id="100642293"/>
<feature type="compositionally biased region" description="Polar residues" evidence="14">
    <location>
        <begin position="834"/>
        <end position="849"/>
    </location>
</feature>
<dbReference type="GO" id="GO:0040029">
    <property type="term" value="P:epigenetic regulation of gene expression"/>
    <property type="evidence" value="ECO:0007669"/>
    <property type="project" value="InterPro"/>
</dbReference>
<comment type="similarity">
    <text evidence="2 13">Belongs to the TET family.</text>
</comment>
<comment type="catalytic activity">
    <reaction evidence="13">
        <text>a 5-methyl-2'-deoxycytidine in DNA + 2-oxoglutarate + O2 = a 5-hydroxymethyl-2'-deoxycytidine in DNA + succinate + CO2</text>
        <dbReference type="Rhea" id="RHEA:52636"/>
        <dbReference type="Rhea" id="RHEA-COMP:11370"/>
        <dbReference type="Rhea" id="RHEA-COMP:13315"/>
        <dbReference type="ChEBI" id="CHEBI:15379"/>
        <dbReference type="ChEBI" id="CHEBI:16526"/>
        <dbReference type="ChEBI" id="CHEBI:16810"/>
        <dbReference type="ChEBI" id="CHEBI:30031"/>
        <dbReference type="ChEBI" id="CHEBI:85454"/>
        <dbReference type="ChEBI" id="CHEBI:136731"/>
        <dbReference type="EC" id="1.14.11.80"/>
    </reaction>
</comment>
<evidence type="ECO:0000313" key="17">
    <source>
        <dbReference type="RefSeq" id="XP_012169992.1"/>
    </source>
</evidence>
<feature type="compositionally biased region" description="Low complexity" evidence="14">
    <location>
        <begin position="1285"/>
        <end position="1301"/>
    </location>
</feature>
<evidence type="ECO:0000256" key="14">
    <source>
        <dbReference type="SAM" id="MobiDB-lite"/>
    </source>
</evidence>
<feature type="compositionally biased region" description="Polar residues" evidence="14">
    <location>
        <begin position="290"/>
        <end position="304"/>
    </location>
</feature>
<feature type="region of interest" description="Disordered" evidence="14">
    <location>
        <begin position="381"/>
        <end position="481"/>
    </location>
</feature>
<feature type="compositionally biased region" description="Polar residues" evidence="14">
    <location>
        <begin position="247"/>
        <end position="259"/>
    </location>
</feature>
<feature type="region of interest" description="Disordered" evidence="14">
    <location>
        <begin position="2134"/>
        <end position="2170"/>
    </location>
</feature>
<feature type="region of interest" description="Disordered" evidence="14">
    <location>
        <begin position="1501"/>
        <end position="1526"/>
    </location>
</feature>
<feature type="compositionally biased region" description="Polar residues" evidence="14">
    <location>
        <begin position="2284"/>
        <end position="2299"/>
    </location>
</feature>
<feature type="compositionally biased region" description="Polar residues" evidence="14">
    <location>
        <begin position="1373"/>
        <end position="1400"/>
    </location>
</feature>
<sequence>MSAEVTKEVVATERVTGSPPAAVATSPSSVGPGDPARHLPPFSSFAGDNAMDSSTTLTTLHSQDVGLGLTSSWDYYEGLTGRLIDSRGEVVLASQYRPWESKNAVGGGAPTAAPAAEGLPSFASQFTAPSEAEPQLTALTPLSPASISHSPPVTSAVGLPSFHTLGTPLPAPHPHRGSVGYPLVPAPVQAREVPALQQQLLDERHIQLLGSSPVQAFPPPPPGHPHHTVLTVVKPEYPQLHHANFQNPMSTVLDSSPTSRPIGIDGRKKERRKMRAGSMESEDSAGAGNVESSGQVAAVSSTANRGAHHLGGGMADADGDGGLSDKPAKKKRKRCGECIGCQRKDNCGDCAPCRNDKSHQICKMRRCEKLTEKKHLYHLQTGEGAFRERGRGRGKGTTRSYRKIARQVSTPDSAPAGLGSPQAGIGGLQQHQQQPQQQTQQTLHQPDPMQQSKDNLNPAANQQTGALRNGNPPPPVVSMSPGVMPFYGDTGAGFRPAAGFGNTVWHQGVAPVGAVAVETSAAPWPPQQFIQQIPAPNQLEELRYHTQYTAAAPYHPQPVAYQQQTFITTDQSAFQRAGATGQYTITGQPSPLPPVAPQTVPSTAQRPLNGQFMDPAATATQSVGYERQDYVNGYQQQDVTMAPPPSTTPTSRSSSVHMDNQQQQQASQQQPSQPQQQPTDTQVKGFATIAASNVSGNEMPGYPLQPGPQSLHNSNGYPGYVEMGQQVQNQWQPQQVSQQPQHQQQHMQRQHSIPDGGQRHLWSDTSTGTKMSNVSNNMNWSDGTLQQQHQQHQKPSQQQQQPGMQSNSMKGQETQQSMQMQGQQELPRPASHMSWENGSVKETPQTPQSWTDNTDNSQQQQTQGNWSRQSPKLRDASQNPRLTPSSQQQQPQHQGWLQHSPKLSDHQQNPSHQNARMTPSNQHNWQQSSPEMQQNSSQQNPRLTPSNQQMPQPGTQQQQQQQQQQWSQQTKLEKSPRLTPSNQMSWPDTPTSQPNWSPNSIKSDSSQQPQQQWPDSQPSPRRTPGHQPGTWQPQPPTQENKMENQMSWSPNSVAENQPTWGQQTTKQDMQNSGERVLWQQQDTGKPNGFVDTQDTQESNVFAQSNRVNLNSRLKSMILNKQQQQQQQQQLQHQQLQQQQSQQQSQHQMSHQEQQHHNMHHQMQSQHVNSNNGANGEYHTEDRIRDTHDNTEKLQEKQADQYLSQSNIISMAQSNESLTGNFLLHSHHPRVDSLPDGGGLWEWSGGSNNTLNNGTVLPENGMMVIDSFMKFGSEDKSVLDKPYEKQQQQQQQSHYHQQSQQQHEQRQLWKDESKSHDNQNIEDKSFQRRLCIEQPTNDKTFESCENNNADSEKNDGTEDDVGFSETPLVALVNKNDTSNYPESSEKIASTEPTNSSNCDSSQNIKQENIVEYGCSSSDCVPSPTVSSKSDGCASKEIKSEPDQRAQESNNYKFRGDGGPAKVSPGVGSWCCRRGGTEQPTPEHLREGCCQGLQTRDEILADSAEKSDVKNEGTQSPRTGSVPSTTKLQDHLDKLKNNVRSEVPDCNCFPADKCPPEPGSYYTHLGAAASLPDLRNDLERRTGLKGNAIRFEKVIYTGKEGKTTQGCPMAKWILRRSGLEEKILTIVKHRQGHKCPTAWIVVAMVAWEGVPTHEADRIYSLLSHKLNRFGLPTTRRCGTNEPRTCACQGLDPDTCGASFSFGCSWSMYYNGCKYARSKTVRKFRLSVRSEEQEVEERMHVLATLLSPLYLSLAPEAFNNQTQFEREASECRLGFKPGRPFSGVTACIDFCAHSHRDLHNMNNGCTVVVTMTKHRSLSKPEEEQLHVLPLYIMDTTDENGSKEGQDEKVRAGAVEVLTKYPCEVRVRSVPLQPCRRHGKKRKEDEPDTISNKKDSSKSTAEKIADPGRVPGHQEIPRPQMRDSQLSLEMASMFEGMDAQLQSSQVSSTVLDSPVSMYQGWSYQNEQQWGRNGWLDQRKNNWLNPWREYSFSGLDRDAKVDPDSTSLDDIRPRSTVSQDEHRPGSRNLPNSTMDSPRNCYPHSPRAHPISPRSSHTGTPGDIGYSMSPRGCPTTHQDQKIASPRSSGYPDTGYGHPPPNSKSYPNMYDTRQGSTSPKTSCTNFPVHLDQRNALNRTNHHHQSHNVNNIRNVGQSCDQSKLPYSRPAQDSSQQKYPTTQNYLEAQKSQIEQPFVNRIPGHYHPPHTAQSGRNLPYQGQHDSNADMFTGLSVSSCMGNTSHKPFSATNADLLLHSSTHLPPNNPPNGTQSLGSFDQRKYRMYKVPEQKTPGISQMSPAPSDQVGSWNMLGTWYPDQNKPFDQQQIYNDQIGPDRNHQQPTDHQKTFNWNDRVPHPDQSKPPCWETPSDPSPFRVPKGRPPSRTASNQNPNTDNTYQNSSNRTFLKPQEPTRNGVYADSPSNNAVQSSITTHQGNQRRTEWPEDKTKESFHDSRQNIANSNSNCFPWAEEMKQVQDFHGMPGLGHPHASFPQYGLYPTYPVFDKPYSNSWEGYNYHQSYPHHQAPEYPPQFYQQPKREACFPSPQYPYQGVPPYQGLNPGWARWDTPRWDIYGPPPYFPVLPEPPPKAEPLGEVADYSDNEECFKDSQMGGVAIALSHGSVLFECAKHEMHATTALKKPNRLNPTRISLVFYQHRNLNRPRHGWDEWEEKMRLRKLGVASTTTTTTTTSSSTSQSLSTPSTPTSPASAINTEKSTPLPYIPSVPSSQFMMRSPTYTTMTWTTLFPMHPCMITGPYQEGGAIG</sequence>
<feature type="compositionally biased region" description="Polar residues" evidence="14">
    <location>
        <begin position="1510"/>
        <end position="1525"/>
    </location>
</feature>
<dbReference type="RefSeq" id="XP_048267038.1">
    <property type="nucleotide sequence ID" value="XM_048411081.1"/>
</dbReference>
<feature type="compositionally biased region" description="Basic and acidic residues" evidence="14">
    <location>
        <begin position="1887"/>
        <end position="1902"/>
    </location>
</feature>
<evidence type="ECO:0000256" key="3">
    <source>
        <dbReference type="ARBA" id="ARBA00022454"/>
    </source>
</evidence>
<evidence type="ECO:0000256" key="1">
    <source>
        <dbReference type="ARBA" id="ARBA00004286"/>
    </source>
</evidence>
<dbReference type="PANTHER" id="PTHR23358:SF6">
    <property type="entry name" value="METHYLCYTOSINE DIOXYGENASE TET"/>
    <property type="match status" value="1"/>
</dbReference>
<feature type="region of interest" description="Disordered" evidence="14">
    <location>
        <begin position="1"/>
        <end position="45"/>
    </location>
</feature>
<dbReference type="InterPro" id="IPR024779">
    <property type="entry name" value="2OGFeDO_JBP1/TET_oxygenase_dom"/>
</dbReference>
<feature type="compositionally biased region" description="Polar residues" evidence="14">
    <location>
        <begin position="2376"/>
        <end position="2396"/>
    </location>
</feature>
<dbReference type="InterPro" id="IPR040175">
    <property type="entry name" value="TET1/2/3"/>
</dbReference>
<evidence type="ECO:0000313" key="19">
    <source>
        <dbReference type="RefSeq" id="XP_012169994.1"/>
    </source>
</evidence>
<feature type="compositionally biased region" description="Low complexity" evidence="14">
    <location>
        <begin position="648"/>
        <end position="678"/>
    </location>
</feature>
<dbReference type="GO" id="GO:0003677">
    <property type="term" value="F:DNA binding"/>
    <property type="evidence" value="ECO:0007669"/>
    <property type="project" value="InterPro"/>
</dbReference>
<keyword evidence="6 13" id="KW-0862">Zinc</keyword>
<feature type="region of interest" description="Disordered" evidence="14">
    <location>
        <begin position="2280"/>
        <end position="2445"/>
    </location>
</feature>
<feature type="compositionally biased region" description="Low complexity" evidence="14">
    <location>
        <begin position="1124"/>
        <end position="1151"/>
    </location>
</feature>
<dbReference type="RefSeq" id="XP_012169993.1">
    <property type="nucleotide sequence ID" value="XM_012314603.3"/>
</dbReference>
<gene>
    <name evidence="17 18 19 20 21" type="primary">LOC100642293</name>
</gene>
<dbReference type="InterPro" id="IPR046942">
    <property type="entry name" value="TET_oxygenase"/>
</dbReference>
<dbReference type="RefSeq" id="XP_020721408.1">
    <property type="nucleotide sequence ID" value="XM_020865749.2"/>
</dbReference>
<feature type="region of interest" description="Disordered" evidence="14">
    <location>
        <begin position="637"/>
        <end position="1073"/>
    </location>
</feature>
<dbReference type="RefSeq" id="XP_012169992.1">
    <property type="nucleotide sequence ID" value="XM_012314602.3"/>
</dbReference>
<evidence type="ECO:0000313" key="16">
    <source>
        <dbReference type="Proteomes" id="UP000835206"/>
    </source>
</evidence>
<name>A0A9B2MNV0_BOMTE</name>
<feature type="region of interest" description="Disordered" evidence="14">
    <location>
        <begin position="2671"/>
        <end position="2716"/>
    </location>
</feature>
<evidence type="ECO:0000256" key="8">
    <source>
        <dbReference type="ARBA" id="ARBA00023002"/>
    </source>
</evidence>
<feature type="region of interest" description="Disordered" evidence="14">
    <location>
        <begin position="1082"/>
        <end position="1101"/>
    </location>
</feature>
<feature type="compositionally biased region" description="Basic and acidic residues" evidence="14">
    <location>
        <begin position="1991"/>
        <end position="2019"/>
    </location>
</feature>
<dbReference type="GO" id="GO:0005694">
    <property type="term" value="C:chromosome"/>
    <property type="evidence" value="ECO:0007669"/>
    <property type="project" value="UniProtKB-SubCell"/>
</dbReference>
<comment type="cofactor">
    <cofactor evidence="13">
        <name>Fe(2+)</name>
        <dbReference type="ChEBI" id="CHEBI:29033"/>
    </cofactor>
    <text evidence="13">Binds 1 Fe(2+) ion per subunit.</text>
</comment>
<comment type="subcellular location">
    <subcellularLocation>
        <location evidence="1">Chromosome</location>
    </subcellularLocation>
</comment>
<dbReference type="OrthoDB" id="8777148at2759"/>
<comment type="cofactor">
    <cofactor evidence="13">
        <name>Zn(2+)</name>
        <dbReference type="ChEBI" id="CHEBI:29105"/>
    </cofactor>
    <text evidence="13">The zinc ions have a structural role.</text>
</comment>
<evidence type="ECO:0000256" key="9">
    <source>
        <dbReference type="ARBA" id="ARBA00023004"/>
    </source>
</evidence>
<feature type="compositionally biased region" description="Polar residues" evidence="14">
    <location>
        <begin position="2096"/>
        <end position="2116"/>
    </location>
</feature>
<feature type="compositionally biased region" description="Polar residues" evidence="14">
    <location>
        <begin position="599"/>
        <end position="608"/>
    </location>
</feature>
<keyword evidence="7 13" id="KW-0223">Dioxygenase</keyword>
<evidence type="ECO:0000256" key="2">
    <source>
        <dbReference type="ARBA" id="ARBA00007502"/>
    </source>
</evidence>
<evidence type="ECO:0000256" key="11">
    <source>
        <dbReference type="ARBA" id="ARBA00049431"/>
    </source>
</evidence>
<dbReference type="GO" id="GO:0070579">
    <property type="term" value="F:DNA 5-methylcytosine dioxygenase activity"/>
    <property type="evidence" value="ECO:0007669"/>
    <property type="project" value="UniProtKB-UniRule"/>
</dbReference>
<keyword evidence="3" id="KW-0158">Chromosome</keyword>
<evidence type="ECO:0000256" key="13">
    <source>
        <dbReference type="RuleBase" id="RU367064"/>
    </source>
</evidence>
<feature type="compositionally biased region" description="Polar residues" evidence="14">
    <location>
        <begin position="2139"/>
        <end position="2153"/>
    </location>
</feature>
<accession>A0A9B2MNV0</accession>
<feature type="compositionally biased region" description="Basic and acidic residues" evidence="14">
    <location>
        <begin position="1432"/>
        <end position="1444"/>
    </location>
</feature>
<dbReference type="CTD" id="38347"/>
<evidence type="ECO:0000313" key="18">
    <source>
        <dbReference type="RefSeq" id="XP_012169993.1"/>
    </source>
</evidence>
<feature type="compositionally biased region" description="Low complexity" evidence="14">
    <location>
        <begin position="786"/>
        <end position="825"/>
    </location>
</feature>
<feature type="compositionally biased region" description="Low complexity" evidence="14">
    <location>
        <begin position="428"/>
        <end position="446"/>
    </location>
</feature>
<feature type="region of interest" description="Disordered" evidence="14">
    <location>
        <begin position="585"/>
        <end position="610"/>
    </location>
</feature>
<evidence type="ECO:0000256" key="6">
    <source>
        <dbReference type="ARBA" id="ARBA00022833"/>
    </source>
</evidence>
<dbReference type="GO" id="GO:0045944">
    <property type="term" value="P:positive regulation of transcription by RNA polymerase II"/>
    <property type="evidence" value="ECO:0007669"/>
    <property type="project" value="TreeGrafter"/>
</dbReference>
<feature type="compositionally biased region" description="Low complexity" evidence="14">
    <location>
        <begin position="948"/>
        <end position="969"/>
    </location>
</feature>
<keyword evidence="5 12" id="KW-0863">Zinc-finger</keyword>
<feature type="compositionally biased region" description="Low complexity" evidence="14">
    <location>
        <begin position="1003"/>
        <end position="1032"/>
    </location>
</feature>
<dbReference type="PANTHER" id="PTHR23358">
    <property type="entry name" value="METHYLCYTOSINE DIOXYGENASE TET"/>
    <property type="match status" value="1"/>
</dbReference>
<evidence type="ECO:0000256" key="7">
    <source>
        <dbReference type="ARBA" id="ARBA00022964"/>
    </source>
</evidence>
<feature type="compositionally biased region" description="Low complexity" evidence="14">
    <location>
        <begin position="850"/>
        <end position="870"/>
    </location>
</feature>
<evidence type="ECO:0000256" key="10">
    <source>
        <dbReference type="ARBA" id="ARBA00047840"/>
    </source>
</evidence>
<dbReference type="SMART" id="SM01333">
    <property type="entry name" value="Tet_JBP"/>
    <property type="match status" value="1"/>
</dbReference>
<feature type="compositionally biased region" description="Low complexity" evidence="14">
    <location>
        <begin position="2672"/>
        <end position="2701"/>
    </location>
</feature>
<dbReference type="PROSITE" id="PS51058">
    <property type="entry name" value="ZF_CXXC"/>
    <property type="match status" value="1"/>
</dbReference>
<dbReference type="GO" id="GO:0008270">
    <property type="term" value="F:zinc ion binding"/>
    <property type="evidence" value="ECO:0007669"/>
    <property type="project" value="UniProtKB-UniRule"/>
</dbReference>
<keyword evidence="16" id="KW-1185">Reference proteome</keyword>
<feature type="compositionally biased region" description="Polar residues" evidence="14">
    <location>
        <begin position="2412"/>
        <end position="2429"/>
    </location>
</feature>
<keyword evidence="4 13" id="KW-0479">Metal-binding</keyword>
<dbReference type="Pfam" id="PF12851">
    <property type="entry name" value="Tet_JBP"/>
    <property type="match status" value="1"/>
</dbReference>
<feature type="region of interest" description="Disordered" evidence="14">
    <location>
        <begin position="1991"/>
        <end position="2116"/>
    </location>
</feature>
<evidence type="ECO:0000259" key="15">
    <source>
        <dbReference type="PROSITE" id="PS51058"/>
    </source>
</evidence>
<protein>
    <recommendedName>
        <fullName evidence="13">Methylcytosine dioxygenase TET</fullName>
        <ecNumber evidence="13">1.14.11.80</ecNumber>
    </recommendedName>
</protein>
<dbReference type="KEGG" id="bter:100642293"/>
<comment type="catalytic activity">
    <reaction evidence="10 13">
        <text>a 5-formyl-2'-deoxycytidine in DNA + 2-oxoglutarate + O2 = a 5-carboxyl-2'-deoxycytidine in DNA + succinate + CO2 + H(+)</text>
        <dbReference type="Rhea" id="RHEA:53832"/>
        <dbReference type="Rhea" id="RHEA-COMP:13656"/>
        <dbReference type="Rhea" id="RHEA-COMP:13657"/>
        <dbReference type="ChEBI" id="CHEBI:15378"/>
        <dbReference type="ChEBI" id="CHEBI:15379"/>
        <dbReference type="ChEBI" id="CHEBI:16526"/>
        <dbReference type="ChEBI" id="CHEBI:16810"/>
        <dbReference type="ChEBI" id="CHEBI:30031"/>
        <dbReference type="ChEBI" id="CHEBI:137731"/>
        <dbReference type="ChEBI" id="CHEBI:137732"/>
        <dbReference type="EC" id="1.14.11.80"/>
    </reaction>
</comment>
<dbReference type="Pfam" id="PF02008">
    <property type="entry name" value="zf-CXXC"/>
    <property type="match status" value="1"/>
</dbReference>
<feature type="compositionally biased region" description="Low complexity" evidence="14">
    <location>
        <begin position="884"/>
        <end position="894"/>
    </location>
</feature>
<feature type="compositionally biased region" description="Polar residues" evidence="14">
    <location>
        <begin position="763"/>
        <end position="785"/>
    </location>
</feature>
<feature type="compositionally biased region" description="Low complexity" evidence="14">
    <location>
        <begin position="16"/>
        <end position="32"/>
    </location>
</feature>
<feature type="compositionally biased region" description="Basic and acidic residues" evidence="14">
    <location>
        <begin position="2430"/>
        <end position="2445"/>
    </location>
</feature>
<evidence type="ECO:0000313" key="20">
    <source>
        <dbReference type="RefSeq" id="XP_020721408.1"/>
    </source>
</evidence>
<feature type="compositionally biased region" description="Basic residues" evidence="14">
    <location>
        <begin position="392"/>
        <end position="405"/>
    </location>
</feature>
<dbReference type="GO" id="GO:0141166">
    <property type="term" value="P:chromosomal 5-methylcytosine DNA demethylation pathway"/>
    <property type="evidence" value="ECO:0007669"/>
    <property type="project" value="UniProtKB-UniRule"/>
</dbReference>
<feature type="region of interest" description="Disordered" evidence="14">
    <location>
        <begin position="1421"/>
        <end position="1459"/>
    </location>
</feature>
<feature type="compositionally biased region" description="Polar residues" evidence="14">
    <location>
        <begin position="906"/>
        <end position="947"/>
    </location>
</feature>
<feature type="compositionally biased region" description="Basic and acidic residues" evidence="14">
    <location>
        <begin position="1"/>
        <end position="11"/>
    </location>
</feature>
<organism evidence="16 17">
    <name type="scientific">Bombus terrestris</name>
    <name type="common">Buff-tailed bumblebee</name>
    <name type="synonym">Apis terrestris</name>
    <dbReference type="NCBI Taxonomy" id="30195"/>
    <lineage>
        <taxon>Eukaryota</taxon>
        <taxon>Metazoa</taxon>
        <taxon>Ecdysozoa</taxon>
        <taxon>Arthropoda</taxon>
        <taxon>Hexapoda</taxon>
        <taxon>Insecta</taxon>
        <taxon>Pterygota</taxon>
        <taxon>Neoptera</taxon>
        <taxon>Endopterygota</taxon>
        <taxon>Hymenoptera</taxon>
        <taxon>Apocrita</taxon>
        <taxon>Aculeata</taxon>
        <taxon>Apoidea</taxon>
        <taxon>Anthophila</taxon>
        <taxon>Apidae</taxon>
        <taxon>Bombus</taxon>
        <taxon>Bombus</taxon>
    </lineage>
</organism>
<dbReference type="EC" id="1.14.11.80" evidence="13"/>
<feature type="compositionally biased region" description="Polar residues" evidence="14">
    <location>
        <begin position="448"/>
        <end position="466"/>
    </location>
</feature>
<feature type="compositionally biased region" description="Basic and acidic residues" evidence="14">
    <location>
        <begin position="2325"/>
        <end position="2338"/>
    </location>
</feature>
<feature type="compositionally biased region" description="Polar residues" evidence="14">
    <location>
        <begin position="1333"/>
        <end position="1348"/>
    </location>
</feature>
<dbReference type="GO" id="GO:0005634">
    <property type="term" value="C:nucleus"/>
    <property type="evidence" value="ECO:0007669"/>
    <property type="project" value="UniProtKB-UniRule"/>
</dbReference>
<comment type="catalytic activity">
    <reaction evidence="11 13">
        <text>a 5-hydroxymethyl-2'-deoxycytidine in DNA + 2-oxoglutarate + O2 = a 5-formyl-2'-deoxycytidine in DNA + succinate + CO2 + H2O</text>
        <dbReference type="Rhea" id="RHEA:53828"/>
        <dbReference type="Rhea" id="RHEA-COMP:13315"/>
        <dbReference type="Rhea" id="RHEA-COMP:13656"/>
        <dbReference type="ChEBI" id="CHEBI:15377"/>
        <dbReference type="ChEBI" id="CHEBI:15379"/>
        <dbReference type="ChEBI" id="CHEBI:16526"/>
        <dbReference type="ChEBI" id="CHEBI:16810"/>
        <dbReference type="ChEBI" id="CHEBI:30031"/>
        <dbReference type="ChEBI" id="CHEBI:136731"/>
        <dbReference type="ChEBI" id="CHEBI:137731"/>
        <dbReference type="EC" id="1.14.11.80"/>
    </reaction>
</comment>
<feature type="compositionally biased region" description="Polar residues" evidence="14">
    <location>
        <begin position="978"/>
        <end position="1002"/>
    </location>
</feature>
<feature type="domain" description="CXXC-type" evidence="15">
    <location>
        <begin position="328"/>
        <end position="368"/>
    </location>
</feature>
<evidence type="ECO:0000256" key="12">
    <source>
        <dbReference type="PROSITE-ProRule" id="PRU00509"/>
    </source>
</evidence>
<evidence type="ECO:0000313" key="21">
    <source>
        <dbReference type="RefSeq" id="XP_048267038.1"/>
    </source>
</evidence>
<keyword evidence="9 13" id="KW-0408">Iron</keyword>
<proteinExistence type="inferred from homology"/>
<feature type="region of interest" description="Disordered" evidence="14">
    <location>
        <begin position="2194"/>
        <end position="2213"/>
    </location>
</feature>
<reference evidence="17 18" key="1">
    <citation type="submission" date="2025-04" db="UniProtKB">
        <authorList>
            <consortium name="RefSeq"/>
        </authorList>
    </citation>
    <scope>IDENTIFICATION</scope>
</reference>
<evidence type="ECO:0000256" key="4">
    <source>
        <dbReference type="ARBA" id="ARBA00022723"/>
    </source>
</evidence>